<dbReference type="InterPro" id="IPR049561">
    <property type="entry name" value="NSUN5_7_fdxn-like"/>
</dbReference>
<feature type="binding site" evidence="1">
    <location>
        <position position="447"/>
    </location>
    <ligand>
        <name>S-adenosyl-L-methionine</name>
        <dbReference type="ChEBI" id="CHEBI:59789"/>
    </ligand>
</feature>
<evidence type="ECO:0000313" key="5">
    <source>
        <dbReference type="Proteomes" id="UP000076632"/>
    </source>
</evidence>
<dbReference type="PANTHER" id="PTHR22807">
    <property type="entry name" value="NOP2 YEAST -RELATED NOL1/NOP2/FMU SUN DOMAIN-CONTAINING"/>
    <property type="match status" value="1"/>
</dbReference>
<dbReference type="STRING" id="1328760.A0A165HUT3"/>
<feature type="region of interest" description="Disordered" evidence="2">
    <location>
        <begin position="213"/>
        <end position="235"/>
    </location>
</feature>
<keyword evidence="5" id="KW-1185">Reference proteome</keyword>
<dbReference type="Pfam" id="PF21148">
    <property type="entry name" value="NSUN5_fdxn-like"/>
    <property type="match status" value="1"/>
</dbReference>
<keyword evidence="1 4" id="KW-0489">Methyltransferase</keyword>
<keyword evidence="1" id="KW-0949">S-adenosyl-L-methionine</keyword>
<dbReference type="Gene3D" id="3.40.50.150">
    <property type="entry name" value="Vaccinia Virus protein VP39"/>
    <property type="match status" value="1"/>
</dbReference>
<dbReference type="InterPro" id="IPR023267">
    <property type="entry name" value="RCMT"/>
</dbReference>
<feature type="binding site" evidence="1">
    <location>
        <position position="370"/>
    </location>
    <ligand>
        <name>S-adenosyl-L-methionine</name>
        <dbReference type="ChEBI" id="CHEBI:59789"/>
    </ligand>
</feature>
<dbReference type="OMA" id="HIDGHIP"/>
<accession>A0A165HUT3</accession>
<feature type="compositionally biased region" description="Basic and acidic residues" evidence="2">
    <location>
        <begin position="226"/>
        <end position="235"/>
    </location>
</feature>
<feature type="compositionally biased region" description="Low complexity" evidence="2">
    <location>
        <begin position="493"/>
        <end position="522"/>
    </location>
</feature>
<dbReference type="GO" id="GO:0005730">
    <property type="term" value="C:nucleolus"/>
    <property type="evidence" value="ECO:0007669"/>
    <property type="project" value="TreeGrafter"/>
</dbReference>
<feature type="compositionally biased region" description="Low complexity" evidence="2">
    <location>
        <begin position="389"/>
        <end position="410"/>
    </location>
</feature>
<comment type="similarity">
    <text evidence="1">Belongs to the class I-like SAM-binding methyltransferase superfamily. RsmB/NOP family.</text>
</comment>
<feature type="compositionally biased region" description="Basic and acidic residues" evidence="2">
    <location>
        <begin position="733"/>
        <end position="748"/>
    </location>
</feature>
<feature type="region of interest" description="Disordered" evidence="2">
    <location>
        <begin position="476"/>
        <end position="527"/>
    </location>
</feature>
<evidence type="ECO:0000256" key="1">
    <source>
        <dbReference type="PROSITE-ProRule" id="PRU01023"/>
    </source>
</evidence>
<gene>
    <name evidence="4" type="ORF">L228DRAFT_281078</name>
</gene>
<dbReference type="FunFam" id="3.30.70.1170:FF:000006">
    <property type="entry name" value="NOL1/NOP2/Sun domain family protein"/>
    <property type="match status" value="1"/>
</dbReference>
<evidence type="ECO:0000256" key="2">
    <source>
        <dbReference type="SAM" id="MobiDB-lite"/>
    </source>
</evidence>
<comment type="caution">
    <text evidence="1">Lacks conserved residue(s) required for the propagation of feature annotation.</text>
</comment>
<keyword evidence="1" id="KW-0694">RNA-binding</keyword>
<evidence type="ECO:0000259" key="3">
    <source>
        <dbReference type="PROSITE" id="PS51686"/>
    </source>
</evidence>
<protein>
    <submittedName>
        <fullName evidence="4">S-adenosyl-L-methionine-dependent methyltransferase</fullName>
    </submittedName>
</protein>
<evidence type="ECO:0000313" key="4">
    <source>
        <dbReference type="EMBL" id="KZF23953.1"/>
    </source>
</evidence>
<feature type="region of interest" description="Disordered" evidence="2">
    <location>
        <begin position="695"/>
        <end position="779"/>
    </location>
</feature>
<dbReference type="PANTHER" id="PTHR22807:SF4">
    <property type="entry name" value="28S RRNA (CYTOSINE-C(5))-METHYLTRANSFERASE"/>
    <property type="match status" value="1"/>
</dbReference>
<dbReference type="InParanoid" id="A0A165HUT3"/>
<dbReference type="GO" id="GO:0008173">
    <property type="term" value="F:RNA methyltransferase activity"/>
    <property type="evidence" value="ECO:0007669"/>
    <property type="project" value="InterPro"/>
</dbReference>
<feature type="region of interest" description="Disordered" evidence="2">
    <location>
        <begin position="146"/>
        <end position="167"/>
    </location>
</feature>
<keyword evidence="1 4" id="KW-0808">Transferase</keyword>
<dbReference type="InterPro" id="IPR001678">
    <property type="entry name" value="MeTrfase_RsmB-F_NOP2_dom"/>
</dbReference>
<feature type="domain" description="SAM-dependent MTase RsmB/NOP-type" evidence="3">
    <location>
        <begin position="164"/>
        <end position="688"/>
    </location>
</feature>
<reference evidence="4 5" key="1">
    <citation type="journal article" date="2016" name="Fungal Biol.">
        <title>The genome of Xylona heveae provides a window into fungal endophytism.</title>
        <authorList>
            <person name="Gazis R."/>
            <person name="Kuo A."/>
            <person name="Riley R."/>
            <person name="LaButti K."/>
            <person name="Lipzen A."/>
            <person name="Lin J."/>
            <person name="Amirebrahimi M."/>
            <person name="Hesse C.N."/>
            <person name="Spatafora J.W."/>
            <person name="Henrissat B."/>
            <person name="Hainaut M."/>
            <person name="Grigoriev I.V."/>
            <person name="Hibbett D.S."/>
        </authorList>
    </citation>
    <scope>NUCLEOTIDE SEQUENCE [LARGE SCALE GENOMIC DNA]</scope>
    <source>
        <strain evidence="4 5">TC161</strain>
    </source>
</reference>
<feature type="compositionally biased region" description="Low complexity" evidence="2">
    <location>
        <begin position="341"/>
        <end position="358"/>
    </location>
</feature>
<dbReference type="GeneID" id="28901000"/>
<dbReference type="GO" id="GO:0003723">
    <property type="term" value="F:RNA binding"/>
    <property type="evidence" value="ECO:0007669"/>
    <property type="project" value="UniProtKB-UniRule"/>
</dbReference>
<feature type="region of interest" description="Disordered" evidence="2">
    <location>
        <begin position="389"/>
        <end position="412"/>
    </location>
</feature>
<sequence>MSLYYDAARILESAGDAGGSLKSRIYNQTSKANEKGSGKDGSKNKSNPATIYALVSQTTKWAAPLKEVIEKSGLLDMEKKITPILALLLVHDQLLSKKGIAAPAAHPLKVAITRHKARLQAEFTKARIRRRFPTVEAWKAHIEDGAEDEQATGVSNGAGEHTKEQSRLKWRHPRWVRVNTLRTTLEEQLKTTFAGYTQVDNLETVLQVANTANPAAATTHQKPQGSKKESADEKPPLHIDRHVPNLLALPAGTDLTNTPAYRQGKIILQDKASCFPALLLDPQPSDGDLMDTCAAPGNKTTHLAALATKSRDSNRTLVSQRPLSHDDSARPRKRRKAGTGAFADTDNASTTSTAESTSQLYPDQKITALERDKRRAVTLQKMVTWAGASPSSFSFSSSSSTSLTSGTTPGAVPSVDAVKVTVQQGQDFLKLNPLDPQWGRVGALLLDPSCSGSGIVGREQVPTLVLPVRSSASISSALTSSGRKHKRSRHRTPTSTSTTTATTTTTTNPTTTTATDTTTNATVDEDDADADAVTQDLLAENDAEDPQSQSQSQLTARLQSLSAFQLKLLLHAMHFSAARKITYSTCSIHAAENEDVVVHALLSDVARTRGWRVLTREEQVEGMKRWDVRGDVDAVLRARALEGQEELDNGKEKDERLDAKSISQGCIRAYKGTADGTMGFFLAGFVRDGDADAVEETVEDPGADGDSVQDHETDADTVGAVSAVEDRDADMDVDGRNGQENRNRKANADADEEDGIEGDGDEDEEEEEEEEEWSGFSSD</sequence>
<dbReference type="OrthoDB" id="435282at2759"/>
<dbReference type="Proteomes" id="UP000076632">
    <property type="component" value="Unassembled WGS sequence"/>
</dbReference>
<dbReference type="InterPro" id="IPR048889">
    <property type="entry name" value="NSUN5_RCM1_N"/>
</dbReference>
<proteinExistence type="inferred from homology"/>
<dbReference type="SUPFAM" id="SSF53335">
    <property type="entry name" value="S-adenosyl-L-methionine-dependent methyltransferases"/>
    <property type="match status" value="1"/>
</dbReference>
<dbReference type="EMBL" id="KV407456">
    <property type="protein sequence ID" value="KZF23953.1"/>
    <property type="molecule type" value="Genomic_DNA"/>
</dbReference>
<name>A0A165HUT3_XYLHT</name>
<dbReference type="FunCoup" id="A0A165HUT3">
    <property type="interactions" value="515"/>
</dbReference>
<organism evidence="4 5">
    <name type="scientific">Xylona heveae (strain CBS 132557 / TC161)</name>
    <dbReference type="NCBI Taxonomy" id="1328760"/>
    <lineage>
        <taxon>Eukaryota</taxon>
        <taxon>Fungi</taxon>
        <taxon>Dikarya</taxon>
        <taxon>Ascomycota</taxon>
        <taxon>Pezizomycotina</taxon>
        <taxon>Xylonomycetes</taxon>
        <taxon>Xylonales</taxon>
        <taxon>Xylonaceae</taxon>
        <taxon>Xylona</taxon>
    </lineage>
</organism>
<feature type="compositionally biased region" description="Acidic residues" evidence="2">
    <location>
        <begin position="749"/>
        <end position="773"/>
    </location>
</feature>
<dbReference type="PROSITE" id="PS51686">
    <property type="entry name" value="SAM_MT_RSMB_NOP"/>
    <property type="match status" value="1"/>
</dbReference>
<feature type="binding site" evidence="1">
    <location>
        <begin position="293"/>
        <end position="299"/>
    </location>
    <ligand>
        <name>S-adenosyl-L-methionine</name>
        <dbReference type="ChEBI" id="CHEBI:59789"/>
    </ligand>
</feature>
<dbReference type="GO" id="GO:0070475">
    <property type="term" value="P:rRNA base methylation"/>
    <property type="evidence" value="ECO:0007669"/>
    <property type="project" value="TreeGrafter"/>
</dbReference>
<feature type="compositionally biased region" description="Basic residues" evidence="2">
    <location>
        <begin position="482"/>
        <end position="492"/>
    </location>
</feature>
<feature type="region of interest" description="Disordered" evidence="2">
    <location>
        <begin position="310"/>
        <end position="363"/>
    </location>
</feature>
<dbReference type="Pfam" id="PF21153">
    <property type="entry name" value="NSUN5_N"/>
    <property type="match status" value="1"/>
</dbReference>
<dbReference type="RefSeq" id="XP_018189508.1">
    <property type="nucleotide sequence ID" value="XM_018335863.1"/>
</dbReference>
<dbReference type="InterPro" id="IPR029063">
    <property type="entry name" value="SAM-dependent_MTases_sf"/>
</dbReference>
<dbReference type="Gene3D" id="3.30.70.1170">
    <property type="entry name" value="Sun protein, domain 3"/>
    <property type="match status" value="1"/>
</dbReference>
<feature type="active site" description="Nucleophile" evidence="1">
    <location>
        <position position="586"/>
    </location>
</feature>
<dbReference type="AlphaFoldDB" id="A0A165HUT3"/>